<dbReference type="SUPFAM" id="SSF69336">
    <property type="entry name" value="Alpha subunit of glutamate synthase, C-terminal domain"/>
    <property type="match status" value="1"/>
</dbReference>
<dbReference type="PANTHER" id="PTHR39673:SF5">
    <property type="entry name" value="TUNGSTEN-CONTAINING FORMYLMETHANOFURAN DEHYDROGENASE 2 SUBUNIT C"/>
    <property type="match status" value="1"/>
</dbReference>
<keyword evidence="2" id="KW-1185">Reference proteome</keyword>
<dbReference type="Gene3D" id="2.160.20.60">
    <property type="entry name" value="Glutamate synthase, alpha subunit, C-terminal domain"/>
    <property type="match status" value="1"/>
</dbReference>
<dbReference type="EMBL" id="JBEZFP010000003">
    <property type="protein sequence ID" value="MEU8132238.1"/>
    <property type="molecule type" value="Genomic_DNA"/>
</dbReference>
<dbReference type="RefSeq" id="WP_358347741.1">
    <property type="nucleotide sequence ID" value="NZ_JBEZFP010000003.1"/>
</dbReference>
<gene>
    <name evidence="1" type="ORF">AB0C36_01890</name>
</gene>
<name>A0ABV3D922_9ACTN</name>
<dbReference type="PANTHER" id="PTHR39673">
    <property type="entry name" value="TUNGSTEN FORMYLMETHANOFURAN DEHYDROGENASE, SUBUNIT C (FWDC)"/>
    <property type="match status" value="1"/>
</dbReference>
<comment type="caution">
    <text evidence="1">The sequence shown here is derived from an EMBL/GenBank/DDBJ whole genome shotgun (WGS) entry which is preliminary data.</text>
</comment>
<evidence type="ECO:0000313" key="2">
    <source>
        <dbReference type="Proteomes" id="UP001551482"/>
    </source>
</evidence>
<dbReference type="InterPro" id="IPR036485">
    <property type="entry name" value="Glu_synth_asu_C_sf"/>
</dbReference>
<dbReference type="CDD" id="cd00504">
    <property type="entry name" value="GXGXG"/>
    <property type="match status" value="1"/>
</dbReference>
<reference evidence="1 2" key="1">
    <citation type="submission" date="2024-06" db="EMBL/GenBank/DDBJ databases">
        <title>The Natural Products Discovery Center: Release of the First 8490 Sequenced Strains for Exploring Actinobacteria Biosynthetic Diversity.</title>
        <authorList>
            <person name="Kalkreuter E."/>
            <person name="Kautsar S.A."/>
            <person name="Yang D."/>
            <person name="Bader C.D."/>
            <person name="Teijaro C.N."/>
            <person name="Fluegel L."/>
            <person name="Davis C.M."/>
            <person name="Simpson J.R."/>
            <person name="Lauterbach L."/>
            <person name="Steele A.D."/>
            <person name="Gui C."/>
            <person name="Meng S."/>
            <person name="Li G."/>
            <person name="Viehrig K."/>
            <person name="Ye F."/>
            <person name="Su P."/>
            <person name="Kiefer A.F."/>
            <person name="Nichols A."/>
            <person name="Cepeda A.J."/>
            <person name="Yan W."/>
            <person name="Fan B."/>
            <person name="Jiang Y."/>
            <person name="Adhikari A."/>
            <person name="Zheng C.-J."/>
            <person name="Schuster L."/>
            <person name="Cowan T.M."/>
            <person name="Smanski M.J."/>
            <person name="Chevrette M.G."/>
            <person name="De Carvalho L.P.S."/>
            <person name="Shen B."/>
        </authorList>
    </citation>
    <scope>NUCLEOTIDE SEQUENCE [LARGE SCALE GENOMIC DNA]</scope>
    <source>
        <strain evidence="1 2">NPDC048946</strain>
    </source>
</reference>
<protein>
    <submittedName>
        <fullName evidence="1">Glutamate synthase</fullName>
    </submittedName>
</protein>
<organism evidence="1 2">
    <name type="scientific">Streptodolium elevatio</name>
    <dbReference type="NCBI Taxonomy" id="3157996"/>
    <lineage>
        <taxon>Bacteria</taxon>
        <taxon>Bacillati</taxon>
        <taxon>Actinomycetota</taxon>
        <taxon>Actinomycetes</taxon>
        <taxon>Kitasatosporales</taxon>
        <taxon>Streptomycetaceae</taxon>
        <taxon>Streptodolium</taxon>
    </lineage>
</organism>
<evidence type="ECO:0000313" key="1">
    <source>
        <dbReference type="EMBL" id="MEU8132238.1"/>
    </source>
</evidence>
<accession>A0ABV3D922</accession>
<sequence length="239" mass="24852">MVTLMPGYERLSNAELVLDRDKLTLREVNRALRSLPPGGRARVVNPRGRHNLAVGLDADVAVDIDGPAGYYVGGLGKHATVTVHGRAGWGVGENLMSGSVHVLGDAGQSVASSAHGGTVVVAGDCSLRTAISLKGATVVVAGDVGGYCAFMAQAGTVLVGGDTGPALGDSLYEAVIYVAGRVKSLGTDARIEELRSEDVALVRSLAEAHDLDHIDPENVTRVASARELYHFDTHRAGSY</sequence>
<dbReference type="Proteomes" id="UP001551482">
    <property type="component" value="Unassembled WGS sequence"/>
</dbReference>
<proteinExistence type="predicted"/>